<evidence type="ECO:0000313" key="2">
    <source>
        <dbReference type="Proteomes" id="UP000184532"/>
    </source>
</evidence>
<name>A0A1M5ISY6_9FLAO</name>
<dbReference type="STRING" id="570519.SAMN04488116_0881"/>
<keyword evidence="2" id="KW-1185">Reference proteome</keyword>
<dbReference type="EMBL" id="FQWL01000001">
    <property type="protein sequence ID" value="SHG30863.1"/>
    <property type="molecule type" value="Genomic_DNA"/>
</dbReference>
<protein>
    <submittedName>
        <fullName evidence="1">Uncharacterized protein</fullName>
    </submittedName>
</protein>
<organism evidence="1 2">
    <name type="scientific">Flagellimonas flava</name>
    <dbReference type="NCBI Taxonomy" id="570519"/>
    <lineage>
        <taxon>Bacteria</taxon>
        <taxon>Pseudomonadati</taxon>
        <taxon>Bacteroidota</taxon>
        <taxon>Flavobacteriia</taxon>
        <taxon>Flavobacteriales</taxon>
        <taxon>Flavobacteriaceae</taxon>
        <taxon>Flagellimonas</taxon>
    </lineage>
</organism>
<accession>A0A1M5ISY6</accession>
<dbReference type="AlphaFoldDB" id="A0A1M5ISY6"/>
<proteinExistence type="predicted"/>
<dbReference type="Proteomes" id="UP000184532">
    <property type="component" value="Unassembled WGS sequence"/>
</dbReference>
<reference evidence="2" key="1">
    <citation type="submission" date="2016-11" db="EMBL/GenBank/DDBJ databases">
        <authorList>
            <person name="Varghese N."/>
            <person name="Submissions S."/>
        </authorList>
    </citation>
    <scope>NUCLEOTIDE SEQUENCE [LARGE SCALE GENOMIC DNA]</scope>
    <source>
        <strain evidence="2">DSM 22638</strain>
    </source>
</reference>
<gene>
    <name evidence="1" type="ORF">SAMN04488116_0881</name>
</gene>
<evidence type="ECO:0000313" key="1">
    <source>
        <dbReference type="EMBL" id="SHG30863.1"/>
    </source>
</evidence>
<sequence>MDLYNFGQTSRQGLGHEENAGRRGVNLWSTQRAIALGFVLGRETPK</sequence>